<dbReference type="InterPro" id="IPR036188">
    <property type="entry name" value="FAD/NAD-bd_sf"/>
</dbReference>
<evidence type="ECO:0000313" key="2">
    <source>
        <dbReference type="EMBL" id="KAH7125800.1"/>
    </source>
</evidence>
<dbReference type="InterPro" id="IPR006076">
    <property type="entry name" value="FAD-dep_OxRdtase"/>
</dbReference>
<organism evidence="2 3">
    <name type="scientific">Dactylonectria macrodidyma</name>
    <dbReference type="NCBI Taxonomy" id="307937"/>
    <lineage>
        <taxon>Eukaryota</taxon>
        <taxon>Fungi</taxon>
        <taxon>Dikarya</taxon>
        <taxon>Ascomycota</taxon>
        <taxon>Pezizomycotina</taxon>
        <taxon>Sordariomycetes</taxon>
        <taxon>Hypocreomycetidae</taxon>
        <taxon>Hypocreales</taxon>
        <taxon>Nectriaceae</taxon>
        <taxon>Dactylonectria</taxon>
    </lineage>
</organism>
<dbReference type="Gene3D" id="3.50.50.60">
    <property type="entry name" value="FAD/NAD(P)-binding domain"/>
    <property type="match status" value="1"/>
</dbReference>
<dbReference type="Gene3D" id="3.30.9.10">
    <property type="entry name" value="D-Amino Acid Oxidase, subunit A, domain 2"/>
    <property type="match status" value="1"/>
</dbReference>
<dbReference type="EMBL" id="JAGMUV010000020">
    <property type="protein sequence ID" value="KAH7125800.1"/>
    <property type="molecule type" value="Genomic_DNA"/>
</dbReference>
<dbReference type="GO" id="GO:0005737">
    <property type="term" value="C:cytoplasm"/>
    <property type="evidence" value="ECO:0007669"/>
    <property type="project" value="TreeGrafter"/>
</dbReference>
<name>A0A9P9DU86_9HYPO</name>
<evidence type="ECO:0000259" key="1">
    <source>
        <dbReference type="Pfam" id="PF01266"/>
    </source>
</evidence>
<dbReference type="OrthoDB" id="429143at2759"/>
<dbReference type="PANTHER" id="PTHR13847:SF260">
    <property type="entry name" value="FAD DEPENDENT OXIDOREDUCTASE DOMAIN-CONTAINING PROTEIN"/>
    <property type="match status" value="1"/>
</dbReference>
<dbReference type="Pfam" id="PF01266">
    <property type="entry name" value="DAO"/>
    <property type="match status" value="1"/>
</dbReference>
<proteinExistence type="predicted"/>
<dbReference type="AlphaFoldDB" id="A0A9P9DU86"/>
<dbReference type="PANTHER" id="PTHR13847">
    <property type="entry name" value="SARCOSINE DEHYDROGENASE-RELATED"/>
    <property type="match status" value="1"/>
</dbReference>
<dbReference type="Proteomes" id="UP000738349">
    <property type="component" value="Unassembled WGS sequence"/>
</dbReference>
<feature type="domain" description="FAD dependent oxidoreductase" evidence="1">
    <location>
        <begin position="40"/>
        <end position="406"/>
    </location>
</feature>
<evidence type="ECO:0000313" key="3">
    <source>
        <dbReference type="Proteomes" id="UP000738349"/>
    </source>
</evidence>
<comment type="caution">
    <text evidence="2">The sequence shown here is derived from an EMBL/GenBank/DDBJ whole genome shotgun (WGS) entry which is preliminary data.</text>
</comment>
<keyword evidence="3" id="KW-1185">Reference proteome</keyword>
<accession>A0A9P9DU86</accession>
<reference evidence="2" key="1">
    <citation type="journal article" date="2021" name="Nat. Commun.">
        <title>Genetic determinants of endophytism in the Arabidopsis root mycobiome.</title>
        <authorList>
            <person name="Mesny F."/>
            <person name="Miyauchi S."/>
            <person name="Thiergart T."/>
            <person name="Pickel B."/>
            <person name="Atanasova L."/>
            <person name="Karlsson M."/>
            <person name="Huettel B."/>
            <person name="Barry K.W."/>
            <person name="Haridas S."/>
            <person name="Chen C."/>
            <person name="Bauer D."/>
            <person name="Andreopoulos W."/>
            <person name="Pangilinan J."/>
            <person name="LaButti K."/>
            <person name="Riley R."/>
            <person name="Lipzen A."/>
            <person name="Clum A."/>
            <person name="Drula E."/>
            <person name="Henrissat B."/>
            <person name="Kohler A."/>
            <person name="Grigoriev I.V."/>
            <person name="Martin F.M."/>
            <person name="Hacquard S."/>
        </authorList>
    </citation>
    <scope>NUCLEOTIDE SEQUENCE</scope>
    <source>
        <strain evidence="2">MPI-CAGE-AT-0147</strain>
    </source>
</reference>
<sequence length="466" mass="51450">MGPHPTSLPVGNPTSSYWLSQPHPQLQNFCSSEKLPAYADTVIIGSGISGSLIAHELCTRRSHGADKPVIMLEARSLASGATGRNGGHIKPDCYKNFASYQRRHGTEVAKSLCRFELDNMRESVKFITEQGLAETVDLVETKSVDFFMTQKAWVDAQESLKLYSKANGDLREIEAYDKAEAENKFRFSGICGAVTYPACSLWPYKLAVGLVEKAVANGMQLFTHTAALKITPASERKWQIHTSRGPILCDKIFHATNGYVSHLLPELTRKVVPVKGNVIAMEPSPELAACPLPHTAGVQWGEDFDYMIQRPVDGKPLIYGGGDLHHKRKLLGPVGDADDSTTTPEIVSALLRFPIDHIRGWGPESIPRYTWSGVMGLTADGFPFVGGVPGRPGQFASVGYTGHGMARVVLTIRALMQAFFNEPIDSRVPQLYFDITKRLEEKDDEWEVMLNRAYETAQAERLLAKF</sequence>
<gene>
    <name evidence="2" type="ORF">EDB81DRAFT_809996</name>
</gene>
<protein>
    <submittedName>
        <fullName evidence="2">FAD dependent oxidoreductase</fullName>
    </submittedName>
</protein>
<dbReference type="SUPFAM" id="SSF51905">
    <property type="entry name" value="FAD/NAD(P)-binding domain"/>
    <property type="match status" value="1"/>
</dbReference>